<dbReference type="Gene3D" id="2.40.240.10">
    <property type="entry name" value="Ribosomal Protein L25, Chain P"/>
    <property type="match status" value="1"/>
</dbReference>
<evidence type="ECO:0000256" key="6">
    <source>
        <dbReference type="SAM" id="MobiDB-lite"/>
    </source>
</evidence>
<dbReference type="GO" id="GO:0008097">
    <property type="term" value="F:5S rRNA binding"/>
    <property type="evidence" value="ECO:0007669"/>
    <property type="project" value="InterPro"/>
</dbReference>
<dbReference type="CDD" id="cd00495">
    <property type="entry name" value="Ribosomal_L25_TL5_CTC"/>
    <property type="match status" value="1"/>
</dbReference>
<organism evidence="9 10">
    <name type="scientific">Serinibacter arcticus</name>
    <dbReference type="NCBI Taxonomy" id="1655435"/>
    <lineage>
        <taxon>Bacteria</taxon>
        <taxon>Bacillati</taxon>
        <taxon>Actinomycetota</taxon>
        <taxon>Actinomycetes</taxon>
        <taxon>Micrococcales</taxon>
        <taxon>Beutenbergiaceae</taxon>
        <taxon>Serinibacter</taxon>
    </lineage>
</organism>
<dbReference type="GO" id="GO:0003735">
    <property type="term" value="F:structural constituent of ribosome"/>
    <property type="evidence" value="ECO:0007669"/>
    <property type="project" value="InterPro"/>
</dbReference>
<evidence type="ECO:0000259" key="7">
    <source>
        <dbReference type="Pfam" id="PF01386"/>
    </source>
</evidence>
<evidence type="ECO:0000256" key="2">
    <source>
        <dbReference type="ARBA" id="ARBA00022884"/>
    </source>
</evidence>
<gene>
    <name evidence="5" type="primary">rplY</name>
    <name evidence="5" type="synonym">ctc</name>
    <name evidence="9" type="ORF">SERN_2786</name>
</gene>
<evidence type="ECO:0000313" key="10">
    <source>
        <dbReference type="Proteomes" id="UP000297318"/>
    </source>
</evidence>
<evidence type="ECO:0000256" key="4">
    <source>
        <dbReference type="ARBA" id="ARBA00023274"/>
    </source>
</evidence>
<feature type="region of interest" description="Disordered" evidence="6">
    <location>
        <begin position="185"/>
        <end position="209"/>
    </location>
</feature>
<dbReference type="Pfam" id="PF14693">
    <property type="entry name" value="Ribosomal_TL5_C"/>
    <property type="match status" value="1"/>
</dbReference>
<protein>
    <recommendedName>
        <fullName evidence="5">Large ribosomal subunit protein bL25</fullName>
    </recommendedName>
    <alternativeName>
        <fullName evidence="5">General stress protein CTC</fullName>
    </alternativeName>
</protein>
<dbReference type="Pfam" id="PF01386">
    <property type="entry name" value="Ribosomal_L25p"/>
    <property type="match status" value="1"/>
</dbReference>
<comment type="subunit">
    <text evidence="5">Part of the 50S ribosomal subunit; part of the 5S rRNA/L5/L18/L25 subcomplex. Contacts the 5S rRNA. Binds to the 5S rRNA independently of L5 and L18.</text>
</comment>
<feature type="domain" description="Large ribosomal subunit protein bL25 L25" evidence="7">
    <location>
        <begin position="5"/>
        <end position="90"/>
    </location>
</feature>
<dbReference type="InterPro" id="IPR001021">
    <property type="entry name" value="Ribosomal_bL25_long"/>
</dbReference>
<proteinExistence type="inferred from homology"/>
<comment type="similarity">
    <text evidence="5">Belongs to the bacterial ribosomal protein bL25 family. CTC subfamily.</text>
</comment>
<evidence type="ECO:0000256" key="5">
    <source>
        <dbReference type="HAMAP-Rule" id="MF_01334"/>
    </source>
</evidence>
<dbReference type="NCBIfam" id="TIGR00731">
    <property type="entry name" value="bL25_bact_ctc"/>
    <property type="match status" value="1"/>
</dbReference>
<dbReference type="GO" id="GO:0022625">
    <property type="term" value="C:cytosolic large ribosomal subunit"/>
    <property type="evidence" value="ECO:0007669"/>
    <property type="project" value="TreeGrafter"/>
</dbReference>
<comment type="function">
    <text evidence="5">This is one of the proteins that binds to the 5S RNA in the ribosome where it forms part of the central protuberance.</text>
</comment>
<keyword evidence="4 5" id="KW-0687">Ribonucleoprotein</keyword>
<dbReference type="Gene3D" id="2.170.120.20">
    <property type="entry name" value="Ribosomal protein L25, beta domain"/>
    <property type="match status" value="1"/>
</dbReference>
<evidence type="ECO:0000313" key="9">
    <source>
        <dbReference type="EMBL" id="TGO04195.1"/>
    </source>
</evidence>
<dbReference type="SUPFAM" id="SSF50715">
    <property type="entry name" value="Ribosomal protein L25-like"/>
    <property type="match status" value="1"/>
</dbReference>
<dbReference type="OrthoDB" id="5242980at2"/>
<dbReference type="Proteomes" id="UP000297318">
    <property type="component" value="Unassembled WGS sequence"/>
</dbReference>
<keyword evidence="3 5" id="KW-0689">Ribosomal protein</keyword>
<dbReference type="GO" id="GO:0006412">
    <property type="term" value="P:translation"/>
    <property type="evidence" value="ECO:0007669"/>
    <property type="project" value="UniProtKB-UniRule"/>
</dbReference>
<dbReference type="PANTHER" id="PTHR33284:SF1">
    <property type="entry name" value="RIBOSOMAL PROTEIN L25_GLN-TRNA SYNTHETASE, ANTI-CODON-BINDING DOMAIN-CONTAINING PROTEIN"/>
    <property type="match status" value="1"/>
</dbReference>
<dbReference type="HAMAP" id="MF_01334">
    <property type="entry name" value="Ribosomal_bL25_CTC"/>
    <property type="match status" value="1"/>
</dbReference>
<evidence type="ECO:0000256" key="1">
    <source>
        <dbReference type="ARBA" id="ARBA00022730"/>
    </source>
</evidence>
<dbReference type="NCBIfam" id="NF004131">
    <property type="entry name" value="PRK05618.2-1"/>
    <property type="match status" value="1"/>
</dbReference>
<comment type="caution">
    <text evidence="9">The sequence shown here is derived from an EMBL/GenBank/DDBJ whole genome shotgun (WGS) entry which is preliminary data.</text>
</comment>
<dbReference type="PANTHER" id="PTHR33284">
    <property type="entry name" value="RIBOSOMAL PROTEIN L25/GLN-TRNA SYNTHETASE, ANTI-CODON-BINDING DOMAIN-CONTAINING PROTEIN"/>
    <property type="match status" value="1"/>
</dbReference>
<dbReference type="InterPro" id="IPR020056">
    <property type="entry name" value="Rbsml_bL25/Gln-tRNA_synth_N"/>
</dbReference>
<dbReference type="InterPro" id="IPR037121">
    <property type="entry name" value="Ribosomal_bL25_C"/>
</dbReference>
<name>A0A4Z1DX14_9MICO</name>
<evidence type="ECO:0000259" key="8">
    <source>
        <dbReference type="Pfam" id="PF14693"/>
    </source>
</evidence>
<dbReference type="InterPro" id="IPR011035">
    <property type="entry name" value="Ribosomal_bL25/Gln-tRNA_synth"/>
</dbReference>
<sequence length="209" mass="22223">MAEAINATLRTEFGKGAARRARRANLIPAVLYGHGTDPVHLALPSHETFLILKATSNALLELSFDGNSETALVKSVQKDVVTNDIEHIDLLLLRRGEKVNVEVSVVTEGESAPGTIHSVELQSLAVESLAIAIPTHIVVSVEGLEDGTVVRVSDLQLPEGTTTEVDPETPVVVISVPHLEEELEELEAENALGTDAASDEAPAEESDEA</sequence>
<accession>A0A4Z1DX14</accession>
<dbReference type="EMBL" id="RHPJ01000004">
    <property type="protein sequence ID" value="TGO04195.1"/>
    <property type="molecule type" value="Genomic_DNA"/>
</dbReference>
<dbReference type="AlphaFoldDB" id="A0A4Z1DX14"/>
<feature type="domain" description="Large ribosomal subunit protein bL25 beta" evidence="8">
    <location>
        <begin position="98"/>
        <end position="177"/>
    </location>
</feature>
<dbReference type="InterPro" id="IPR029751">
    <property type="entry name" value="Ribosomal_L25_dom"/>
</dbReference>
<keyword evidence="1 5" id="KW-0699">rRNA-binding</keyword>
<feature type="compositionally biased region" description="Acidic residues" evidence="6">
    <location>
        <begin position="197"/>
        <end position="209"/>
    </location>
</feature>
<keyword evidence="10" id="KW-1185">Reference proteome</keyword>
<dbReference type="InterPro" id="IPR020930">
    <property type="entry name" value="Ribosomal_uL5_bac-type"/>
</dbReference>
<dbReference type="RefSeq" id="WP_135850781.1">
    <property type="nucleotide sequence ID" value="NZ_RHPJ01000004.1"/>
</dbReference>
<keyword evidence="2 5" id="KW-0694">RNA-binding</keyword>
<reference evidence="9 10" key="1">
    <citation type="submission" date="2018-11" db="EMBL/GenBank/DDBJ databases">
        <title>Complete genome sequencing of the Actinobacteria Serinibacter sp. K3-2.</title>
        <authorList>
            <person name="Rakitin A.L."/>
            <person name="Beletsky A.V."/>
            <person name="Mardanov A.V."/>
            <person name="Ravin N.V."/>
            <person name="Gromova A.S."/>
            <person name="Filippova S.N."/>
            <person name="Gal'Chenko V.F."/>
        </authorList>
    </citation>
    <scope>NUCLEOTIDE SEQUENCE [LARGE SCALE GENOMIC DNA]</scope>
    <source>
        <strain evidence="9 10">K3-2</strain>
    </source>
</reference>
<dbReference type="InterPro" id="IPR020057">
    <property type="entry name" value="Ribosomal_bL25_b-dom"/>
</dbReference>
<evidence type="ECO:0000256" key="3">
    <source>
        <dbReference type="ARBA" id="ARBA00022980"/>
    </source>
</evidence>